<evidence type="ECO:0000256" key="1">
    <source>
        <dbReference type="ARBA" id="ARBA00010940"/>
    </source>
</evidence>
<feature type="domain" description="E2F transcription factor CC-MB" evidence="6">
    <location>
        <begin position="24"/>
        <end position="119"/>
    </location>
</feature>
<evidence type="ECO:0000256" key="5">
    <source>
        <dbReference type="SAM" id="MobiDB-lite"/>
    </source>
</evidence>
<evidence type="ECO:0000256" key="2">
    <source>
        <dbReference type="ARBA" id="ARBA00023015"/>
    </source>
</evidence>
<feature type="compositionally biased region" description="Polar residues" evidence="5">
    <location>
        <begin position="139"/>
        <end position="148"/>
    </location>
</feature>
<name>T1JZR3_TETUR</name>
<accession>T1JZR3</accession>
<feature type="compositionally biased region" description="Acidic residues" evidence="5">
    <location>
        <begin position="544"/>
        <end position="559"/>
    </location>
</feature>
<dbReference type="Proteomes" id="UP000015104">
    <property type="component" value="Unassembled WGS sequence"/>
</dbReference>
<dbReference type="STRING" id="32264.T1JZR3"/>
<keyword evidence="2" id="KW-0805">Transcription regulation</keyword>
<keyword evidence="3" id="KW-0238">DNA-binding</keyword>
<feature type="compositionally biased region" description="Acidic residues" evidence="5">
    <location>
        <begin position="413"/>
        <end position="441"/>
    </location>
</feature>
<dbReference type="EMBL" id="CAEY01001125">
    <property type="status" value="NOT_ANNOTATED_CDS"/>
    <property type="molecule type" value="Genomic_DNA"/>
</dbReference>
<dbReference type="SUPFAM" id="SSF144074">
    <property type="entry name" value="E2F-DP heterodimerization region"/>
    <property type="match status" value="1"/>
</dbReference>
<feature type="region of interest" description="Disordered" evidence="5">
    <location>
        <begin position="389"/>
        <end position="493"/>
    </location>
</feature>
<evidence type="ECO:0000256" key="3">
    <source>
        <dbReference type="ARBA" id="ARBA00023125"/>
    </source>
</evidence>
<dbReference type="Pfam" id="PF16421">
    <property type="entry name" value="E2F_CC-MB"/>
    <property type="match status" value="1"/>
</dbReference>
<feature type="region of interest" description="Disordered" evidence="5">
    <location>
        <begin position="139"/>
        <end position="247"/>
    </location>
</feature>
<organism evidence="7 8">
    <name type="scientific">Tetranychus urticae</name>
    <name type="common">Two-spotted spider mite</name>
    <dbReference type="NCBI Taxonomy" id="32264"/>
    <lineage>
        <taxon>Eukaryota</taxon>
        <taxon>Metazoa</taxon>
        <taxon>Ecdysozoa</taxon>
        <taxon>Arthropoda</taxon>
        <taxon>Chelicerata</taxon>
        <taxon>Arachnida</taxon>
        <taxon>Acari</taxon>
        <taxon>Acariformes</taxon>
        <taxon>Trombidiformes</taxon>
        <taxon>Prostigmata</taxon>
        <taxon>Eleutherengona</taxon>
        <taxon>Raphignathae</taxon>
        <taxon>Tetranychoidea</taxon>
        <taxon>Tetranychidae</taxon>
        <taxon>Tetranychus</taxon>
    </lineage>
</organism>
<feature type="compositionally biased region" description="Basic and acidic residues" evidence="5">
    <location>
        <begin position="560"/>
        <end position="570"/>
    </location>
</feature>
<dbReference type="GO" id="GO:0003677">
    <property type="term" value="F:DNA binding"/>
    <property type="evidence" value="ECO:0007669"/>
    <property type="project" value="UniProtKB-KW"/>
</dbReference>
<feature type="compositionally biased region" description="Basic and acidic residues" evidence="5">
    <location>
        <begin position="315"/>
        <end position="325"/>
    </location>
</feature>
<feature type="compositionally biased region" description="Basic residues" evidence="5">
    <location>
        <begin position="592"/>
        <end position="602"/>
    </location>
</feature>
<dbReference type="EnsemblMetazoa" id="tetur03g04930.1">
    <property type="protein sequence ID" value="tetur03g04930.1"/>
    <property type="gene ID" value="tetur03g04930"/>
</dbReference>
<dbReference type="GO" id="GO:0046983">
    <property type="term" value="F:protein dimerization activity"/>
    <property type="evidence" value="ECO:0007669"/>
    <property type="project" value="InterPro"/>
</dbReference>
<feature type="compositionally biased region" description="Basic and acidic residues" evidence="5">
    <location>
        <begin position="149"/>
        <end position="160"/>
    </location>
</feature>
<dbReference type="AlphaFoldDB" id="T1JZR3"/>
<feature type="compositionally biased region" description="Basic and acidic residues" evidence="5">
    <location>
        <begin position="533"/>
        <end position="543"/>
    </location>
</feature>
<feature type="compositionally biased region" description="Acidic residues" evidence="5">
    <location>
        <begin position="195"/>
        <end position="207"/>
    </location>
</feature>
<comment type="similarity">
    <text evidence="1">Belongs to the E2F/DP family.</text>
</comment>
<evidence type="ECO:0000313" key="7">
    <source>
        <dbReference type="EnsemblMetazoa" id="tetur03g04930.1"/>
    </source>
</evidence>
<dbReference type="HOGENOM" id="CLU_453704_0_0_1"/>
<keyword evidence="4" id="KW-0804">Transcription</keyword>
<dbReference type="InterPro" id="IPR032198">
    <property type="entry name" value="E2F_CC-MB"/>
</dbReference>
<feature type="compositionally biased region" description="Acidic residues" evidence="5">
    <location>
        <begin position="161"/>
        <end position="187"/>
    </location>
</feature>
<reference evidence="8" key="1">
    <citation type="submission" date="2011-08" db="EMBL/GenBank/DDBJ databases">
        <authorList>
            <person name="Rombauts S."/>
        </authorList>
    </citation>
    <scope>NUCLEOTIDE SEQUENCE</scope>
    <source>
        <strain evidence="8">London</strain>
    </source>
</reference>
<feature type="region of interest" description="Disordered" evidence="5">
    <location>
        <begin position="517"/>
        <end position="602"/>
    </location>
</feature>
<dbReference type="Gene3D" id="6.10.250.540">
    <property type="match status" value="1"/>
</dbReference>
<feature type="region of interest" description="Disordered" evidence="5">
    <location>
        <begin position="262"/>
        <end position="374"/>
    </location>
</feature>
<keyword evidence="8" id="KW-1185">Reference proteome</keyword>
<feature type="compositionally biased region" description="Basic and acidic residues" evidence="5">
    <location>
        <begin position="442"/>
        <end position="452"/>
    </location>
</feature>
<dbReference type="InterPro" id="IPR037241">
    <property type="entry name" value="E2F-DP_heterodim"/>
</dbReference>
<evidence type="ECO:0000259" key="6">
    <source>
        <dbReference type="Pfam" id="PF16421"/>
    </source>
</evidence>
<feature type="compositionally biased region" description="Acidic residues" evidence="5">
    <location>
        <begin position="286"/>
        <end position="314"/>
    </location>
</feature>
<evidence type="ECO:0000256" key="4">
    <source>
        <dbReference type="ARBA" id="ARBA00023163"/>
    </source>
</evidence>
<evidence type="ECO:0000313" key="8">
    <source>
        <dbReference type="Proteomes" id="UP000015104"/>
    </source>
</evidence>
<protein>
    <recommendedName>
        <fullName evidence="6">E2F transcription factor CC-MB domain-containing protein</fullName>
    </recommendedName>
</protein>
<sequence>MGAGIVATVLAENVTKEKTKILKLKQEIQDLKNKEIELDLFYAWAKQAISNRIDLKNNNDHLWVTPAELCSTFPEDKLYAILAPEPFPIEKQLPGASEKKSNFKLVLNPKKPIEVILVNQYPERNEPNVQSMSVESANLLLPSTSRTDTSTDKLNEKPNEDTEEQDEDIEEHEDYSDQEEQEDENEDIGGKAEDKDEAMEEDDSNDNDESKVTSDTDSTEQEEKIEDVGGKADEVMEEDNLNEVALLNESCETNDLNVISAPVGVSADSPALSTTTDASEGKSNENEDTEEQDEDIEENEDYADQEKQEDENEDIGGKAEDKDGAMEEDDSNDNDESKVTSDTDSTEQEEKIEDVGGKADEVMEEDNLNEVALLNESCETNDLNVISAPVGVSADSPALSTTTDASEGKSNENEDTEEQDEDIEENEDYADQEKQEDENEDIGGKAEDKDGAMEEDDSNDNDESKVTSDTDSTEQEEKIEDVGGKADEVMEEDNLNEVALLNESCETNDLNVISAPVGVSANLPGPLTTTDASEGKSNENEDTKEQDEDLEEHEEESEDVGGKAQDKDEAMEKDDLDGNDKFKVTTAQPKKQSLHRKAAQQK</sequence>
<reference evidence="7" key="2">
    <citation type="submission" date="2015-06" db="UniProtKB">
        <authorList>
            <consortium name="EnsemblMetazoa"/>
        </authorList>
    </citation>
    <scope>IDENTIFICATION</scope>
</reference>
<proteinExistence type="inferred from homology"/>